<name>A0AA36FBF1_OCTVU</name>
<evidence type="ECO:0000313" key="3">
    <source>
        <dbReference type="Proteomes" id="UP001162480"/>
    </source>
</evidence>
<feature type="region of interest" description="Disordered" evidence="1">
    <location>
        <begin position="1"/>
        <end position="69"/>
    </location>
</feature>
<reference evidence="2" key="1">
    <citation type="submission" date="2023-08" db="EMBL/GenBank/DDBJ databases">
        <authorList>
            <person name="Alioto T."/>
            <person name="Alioto T."/>
            <person name="Gomez Garrido J."/>
        </authorList>
    </citation>
    <scope>NUCLEOTIDE SEQUENCE</scope>
</reference>
<keyword evidence="3" id="KW-1185">Reference proteome</keyword>
<feature type="compositionally biased region" description="Basic and acidic residues" evidence="1">
    <location>
        <begin position="1"/>
        <end position="37"/>
    </location>
</feature>
<evidence type="ECO:0000313" key="2">
    <source>
        <dbReference type="EMBL" id="CAI9731362.1"/>
    </source>
</evidence>
<protein>
    <submittedName>
        <fullName evidence="2">Uncharacterized protein</fullName>
    </submittedName>
</protein>
<feature type="compositionally biased region" description="Polar residues" evidence="1">
    <location>
        <begin position="59"/>
        <end position="69"/>
    </location>
</feature>
<dbReference type="AlphaFoldDB" id="A0AA36FBF1"/>
<evidence type="ECO:0000256" key="1">
    <source>
        <dbReference type="SAM" id="MobiDB-lite"/>
    </source>
</evidence>
<proteinExistence type="predicted"/>
<accession>A0AA36FBF1</accession>
<dbReference type="EMBL" id="OX597825">
    <property type="protein sequence ID" value="CAI9731362.1"/>
    <property type="molecule type" value="Genomic_DNA"/>
</dbReference>
<organism evidence="2 3">
    <name type="scientific">Octopus vulgaris</name>
    <name type="common">Common octopus</name>
    <dbReference type="NCBI Taxonomy" id="6645"/>
    <lineage>
        <taxon>Eukaryota</taxon>
        <taxon>Metazoa</taxon>
        <taxon>Spiralia</taxon>
        <taxon>Lophotrochozoa</taxon>
        <taxon>Mollusca</taxon>
        <taxon>Cephalopoda</taxon>
        <taxon>Coleoidea</taxon>
        <taxon>Octopodiformes</taxon>
        <taxon>Octopoda</taxon>
        <taxon>Incirrata</taxon>
        <taxon>Octopodidae</taxon>
        <taxon>Octopus</taxon>
    </lineage>
</organism>
<sequence>MKEDKKMGEEGNKEGKVEKEKRKKEKSNERARRSGKEEENEGRGLNPRLNGRSKYQDLKLNTQHTPALL</sequence>
<gene>
    <name evidence="2" type="ORF">OCTVUL_1B006042</name>
</gene>
<dbReference type="Proteomes" id="UP001162480">
    <property type="component" value="Chromosome 12"/>
</dbReference>